<dbReference type="Gene3D" id="3.90.1150.30">
    <property type="match status" value="1"/>
</dbReference>
<dbReference type="InterPro" id="IPR038056">
    <property type="entry name" value="YjbR-like_sf"/>
</dbReference>
<organism evidence="1 2">
    <name type="scientific">Pontivivens nitratireducens</name>
    <dbReference type="NCBI Taxonomy" id="2758038"/>
    <lineage>
        <taxon>Bacteria</taxon>
        <taxon>Pseudomonadati</taxon>
        <taxon>Pseudomonadota</taxon>
        <taxon>Alphaproteobacteria</taxon>
        <taxon>Rhodobacterales</taxon>
        <taxon>Paracoccaceae</taxon>
        <taxon>Pontivivens</taxon>
    </lineage>
</organism>
<evidence type="ECO:0000313" key="1">
    <source>
        <dbReference type="EMBL" id="QIK39636.1"/>
    </source>
</evidence>
<evidence type="ECO:0000313" key="2">
    <source>
        <dbReference type="Proteomes" id="UP000500791"/>
    </source>
</evidence>
<dbReference type="EMBL" id="CP049811">
    <property type="protein sequence ID" value="QIK39636.1"/>
    <property type="molecule type" value="Genomic_DNA"/>
</dbReference>
<keyword evidence="1" id="KW-0238">DNA-binding</keyword>
<dbReference type="SUPFAM" id="SSF142906">
    <property type="entry name" value="YjbR-like"/>
    <property type="match status" value="1"/>
</dbReference>
<dbReference type="InterPro" id="IPR058532">
    <property type="entry name" value="YjbR/MT2646/Rv2570-like"/>
</dbReference>
<accession>A0A6G7VID4</accession>
<reference evidence="1 2" key="1">
    <citation type="submission" date="2020-03" db="EMBL/GenBank/DDBJ databases">
        <title>Complete genome sequence of Monaibacterium sp. ALG8 with diverse plasmids.</title>
        <authorList>
            <person name="Sun C."/>
        </authorList>
    </citation>
    <scope>NUCLEOTIDE SEQUENCE [LARGE SCALE GENOMIC DNA]</scope>
    <source>
        <strain evidence="1 2">ALG8</strain>
    </source>
</reference>
<sequence>MRSALNDHAASLPGAFMVVQWGDAHVYKVGPPEKAKVFAILGLQVNRVTVKCQDTDTADFLIEIGAAERAKYLPRGGWVSFDLNDTALDDLLVRIDTSYDTVRAGLTKAVRADLPPR</sequence>
<proteinExistence type="predicted"/>
<dbReference type="AlphaFoldDB" id="A0A6G7VID4"/>
<name>A0A6G7VID4_9RHOB</name>
<dbReference type="GO" id="GO:0003677">
    <property type="term" value="F:DNA binding"/>
    <property type="evidence" value="ECO:0007669"/>
    <property type="project" value="UniProtKB-KW"/>
</dbReference>
<dbReference type="RefSeq" id="WP_166188034.1">
    <property type="nucleotide sequence ID" value="NZ_CP049811.1"/>
</dbReference>
<dbReference type="Proteomes" id="UP000500791">
    <property type="component" value="Chromosome"/>
</dbReference>
<dbReference type="Pfam" id="PF04237">
    <property type="entry name" value="YjbR"/>
    <property type="match status" value="1"/>
</dbReference>
<gene>
    <name evidence="1" type="ORF">G8E03_01965</name>
</gene>
<dbReference type="KEGG" id="mon:G8E03_01965"/>
<keyword evidence="2" id="KW-1185">Reference proteome</keyword>
<protein>
    <submittedName>
        <fullName evidence="1">MmcQ/YjbR family DNA-binding protein</fullName>
    </submittedName>
</protein>